<accession>A0A9N7VHC8</accession>
<gene>
    <name evidence="2" type="ORF">PLEPLA_LOCUS38655</name>
</gene>
<evidence type="ECO:0000313" key="3">
    <source>
        <dbReference type="Proteomes" id="UP001153269"/>
    </source>
</evidence>
<evidence type="ECO:0000313" key="2">
    <source>
        <dbReference type="EMBL" id="CAB1450963.1"/>
    </source>
</evidence>
<dbReference type="AlphaFoldDB" id="A0A9N7VHC8"/>
<dbReference type="Proteomes" id="UP001153269">
    <property type="component" value="Unassembled WGS sequence"/>
</dbReference>
<feature type="compositionally biased region" description="Basic and acidic residues" evidence="1">
    <location>
        <begin position="15"/>
        <end position="33"/>
    </location>
</feature>
<protein>
    <submittedName>
        <fullName evidence="2">Uncharacterized protein</fullName>
    </submittedName>
</protein>
<comment type="caution">
    <text evidence="2">The sequence shown here is derived from an EMBL/GenBank/DDBJ whole genome shotgun (WGS) entry which is preliminary data.</text>
</comment>
<organism evidence="2 3">
    <name type="scientific">Pleuronectes platessa</name>
    <name type="common">European plaice</name>
    <dbReference type="NCBI Taxonomy" id="8262"/>
    <lineage>
        <taxon>Eukaryota</taxon>
        <taxon>Metazoa</taxon>
        <taxon>Chordata</taxon>
        <taxon>Craniata</taxon>
        <taxon>Vertebrata</taxon>
        <taxon>Euteleostomi</taxon>
        <taxon>Actinopterygii</taxon>
        <taxon>Neopterygii</taxon>
        <taxon>Teleostei</taxon>
        <taxon>Neoteleostei</taxon>
        <taxon>Acanthomorphata</taxon>
        <taxon>Carangaria</taxon>
        <taxon>Pleuronectiformes</taxon>
        <taxon>Pleuronectoidei</taxon>
        <taxon>Pleuronectidae</taxon>
        <taxon>Pleuronectes</taxon>
    </lineage>
</organism>
<sequence length="128" mass="13998">MLALADQSQPSAIRGELHEKLSEEPRRGTERAFHVGKLHPIPAVTEHQSGTKPHRPHPVNYRPGTRGPGQLSLMFSYTTTKHPTTSNPHPPAHVYTHTMTPLLPPEWLPSALPGAVPQVAARPPCIPV</sequence>
<name>A0A9N7VHC8_PLEPL</name>
<feature type="region of interest" description="Disordered" evidence="1">
    <location>
        <begin position="1"/>
        <end position="72"/>
    </location>
</feature>
<dbReference type="EMBL" id="CADEAL010004071">
    <property type="protein sequence ID" value="CAB1450963.1"/>
    <property type="molecule type" value="Genomic_DNA"/>
</dbReference>
<keyword evidence="3" id="KW-1185">Reference proteome</keyword>
<reference evidence="2" key="1">
    <citation type="submission" date="2020-03" db="EMBL/GenBank/DDBJ databases">
        <authorList>
            <person name="Weist P."/>
        </authorList>
    </citation>
    <scope>NUCLEOTIDE SEQUENCE</scope>
</reference>
<evidence type="ECO:0000256" key="1">
    <source>
        <dbReference type="SAM" id="MobiDB-lite"/>
    </source>
</evidence>
<feature type="compositionally biased region" description="Polar residues" evidence="1">
    <location>
        <begin position="1"/>
        <end position="11"/>
    </location>
</feature>
<proteinExistence type="predicted"/>